<keyword evidence="1" id="KW-0472">Membrane</keyword>
<accession>A0A9X7J132</accession>
<evidence type="ECO:0000313" key="2">
    <source>
        <dbReference type="EMBL" id="PRR70655.1"/>
    </source>
</evidence>
<evidence type="ECO:0000313" key="3">
    <source>
        <dbReference type="Proteomes" id="UP000239430"/>
    </source>
</evidence>
<name>A0A9X7J132_9FIRM</name>
<gene>
    <name evidence="2" type="ORF">MOST_27120</name>
</gene>
<keyword evidence="1" id="KW-0812">Transmembrane</keyword>
<organism evidence="2 3">
    <name type="scientific">Neomoorella stamsii</name>
    <dbReference type="NCBI Taxonomy" id="1266720"/>
    <lineage>
        <taxon>Bacteria</taxon>
        <taxon>Bacillati</taxon>
        <taxon>Bacillota</taxon>
        <taxon>Clostridia</taxon>
        <taxon>Neomoorellales</taxon>
        <taxon>Neomoorellaceae</taxon>
        <taxon>Neomoorella</taxon>
    </lineage>
</organism>
<keyword evidence="3" id="KW-1185">Reference proteome</keyword>
<protein>
    <submittedName>
        <fullName evidence="2">Uncharacterized protein</fullName>
    </submittedName>
</protein>
<dbReference type="Proteomes" id="UP000239430">
    <property type="component" value="Unassembled WGS sequence"/>
</dbReference>
<keyword evidence="1" id="KW-1133">Transmembrane helix</keyword>
<dbReference type="AlphaFoldDB" id="A0A9X7J132"/>
<sequence length="36" mass="4188">MANTKIIILVYNMYTINDLVIILQLFAMQIATLFLQ</sequence>
<reference evidence="2 3" key="1">
    <citation type="submission" date="2018-03" db="EMBL/GenBank/DDBJ databases">
        <title>Genome sequence of Moorella stamsii DSM 26217.</title>
        <authorList>
            <person name="Poehlein A."/>
            <person name="Daniel R."/>
        </authorList>
    </citation>
    <scope>NUCLEOTIDE SEQUENCE [LARGE SCALE GENOMIC DNA]</scope>
    <source>
        <strain evidence="3">DSM 26217</strain>
    </source>
</reference>
<evidence type="ECO:0000256" key="1">
    <source>
        <dbReference type="SAM" id="Phobius"/>
    </source>
</evidence>
<dbReference type="EMBL" id="PVXL01000062">
    <property type="protein sequence ID" value="PRR70655.1"/>
    <property type="molecule type" value="Genomic_DNA"/>
</dbReference>
<feature type="transmembrane region" description="Helical" evidence="1">
    <location>
        <begin position="6"/>
        <end position="35"/>
    </location>
</feature>
<proteinExistence type="predicted"/>
<comment type="caution">
    <text evidence="2">The sequence shown here is derived from an EMBL/GenBank/DDBJ whole genome shotgun (WGS) entry which is preliminary data.</text>
</comment>